<sequence>MDKFLLLLLLLAVFPFVFFQGVGPTTLCMVCENFKRGHCLRGKSNCTMEQGPGCRTRDFFIFTDRDGWRYNHTQLDCSNNCQSMNYHLGTLRISIFCCKGQDFCNKYQGKGLEWNNKNFFC</sequence>
<dbReference type="CDD" id="cd23578">
    <property type="entry name" value="TFP_LU_ECD_PATE2"/>
    <property type="match status" value="1"/>
</dbReference>
<keyword evidence="1" id="KW-0732">Signal</keyword>
<dbReference type="PANTHER" id="PTHR47884">
    <property type="entry name" value="PROSTATE AND TESTIS EXPRESSED PROTEIN 2"/>
    <property type="match status" value="1"/>
</dbReference>
<dbReference type="Proteomes" id="UP000694391">
    <property type="component" value="Unplaced"/>
</dbReference>
<dbReference type="Pfam" id="PF00021">
    <property type="entry name" value="UPAR_LY6"/>
    <property type="match status" value="1"/>
</dbReference>
<organism evidence="3 4">
    <name type="scientific">Canis lupus dingo</name>
    <name type="common">dingo</name>
    <dbReference type="NCBI Taxonomy" id="286419"/>
    <lineage>
        <taxon>Eukaryota</taxon>
        <taxon>Metazoa</taxon>
        <taxon>Chordata</taxon>
        <taxon>Craniata</taxon>
        <taxon>Vertebrata</taxon>
        <taxon>Euteleostomi</taxon>
        <taxon>Mammalia</taxon>
        <taxon>Eutheria</taxon>
        <taxon>Laurasiatheria</taxon>
        <taxon>Carnivora</taxon>
        <taxon>Caniformia</taxon>
        <taxon>Canidae</taxon>
        <taxon>Canis</taxon>
    </lineage>
</organism>
<reference evidence="3" key="1">
    <citation type="submission" date="2025-08" db="UniProtKB">
        <authorList>
            <consortium name="Ensembl"/>
        </authorList>
    </citation>
    <scope>IDENTIFICATION</scope>
</reference>
<dbReference type="InterPro" id="IPR059168">
    <property type="entry name" value="PATE2-like_ECD_3FTx"/>
</dbReference>
<dbReference type="GeneTree" id="ENSGT00510000050146"/>
<dbReference type="Ensembl" id="ENSCAFT00020015333.1">
    <property type="protein sequence ID" value="ENSCAFP00020013288.1"/>
    <property type="gene ID" value="ENSCAFG00020010674.1"/>
</dbReference>
<accession>A0A8C0KCC1</accession>
<feature type="chain" id="PRO_5034820581" description="UPAR/Ly6 domain-containing protein" evidence="1">
    <location>
        <begin position="20"/>
        <end position="121"/>
    </location>
</feature>
<dbReference type="InterPro" id="IPR029691">
    <property type="entry name" value="PATE2"/>
</dbReference>
<evidence type="ECO:0000313" key="3">
    <source>
        <dbReference type="Ensembl" id="ENSCAFP00020013288.1"/>
    </source>
</evidence>
<dbReference type="PANTHER" id="PTHR47884:SF1">
    <property type="entry name" value="PROSTATE AND TESTIS EXPRESSED PROTEIN 2"/>
    <property type="match status" value="1"/>
</dbReference>
<reference evidence="3" key="2">
    <citation type="submission" date="2025-09" db="UniProtKB">
        <authorList>
            <consortium name="Ensembl"/>
        </authorList>
    </citation>
    <scope>IDENTIFICATION</scope>
</reference>
<name>A0A8C0KCC1_CANLU</name>
<feature type="domain" description="UPAR/Ly6" evidence="2">
    <location>
        <begin position="27"/>
        <end position="106"/>
    </location>
</feature>
<dbReference type="InterPro" id="IPR016054">
    <property type="entry name" value="LY6_UPA_recep-like"/>
</dbReference>
<protein>
    <recommendedName>
        <fullName evidence="2">UPAR/Ly6 domain-containing protein</fullName>
    </recommendedName>
</protein>
<evidence type="ECO:0000313" key="4">
    <source>
        <dbReference type="Proteomes" id="UP000694391"/>
    </source>
</evidence>
<keyword evidence="4" id="KW-1185">Reference proteome</keyword>
<feature type="signal peptide" evidence="1">
    <location>
        <begin position="1"/>
        <end position="19"/>
    </location>
</feature>
<evidence type="ECO:0000259" key="2">
    <source>
        <dbReference type="Pfam" id="PF00021"/>
    </source>
</evidence>
<dbReference type="AlphaFoldDB" id="A0A8C0KCC1"/>
<evidence type="ECO:0000256" key="1">
    <source>
        <dbReference type="SAM" id="SignalP"/>
    </source>
</evidence>
<proteinExistence type="predicted"/>